<keyword evidence="1" id="KW-0812">Transmembrane</keyword>
<reference evidence="2 3" key="1">
    <citation type="submission" date="2019-06" db="EMBL/GenBank/DDBJ databases">
        <title>Sequencing the genomes of 1000 actinobacteria strains.</title>
        <authorList>
            <person name="Klenk H.-P."/>
        </authorList>
    </citation>
    <scope>NUCLEOTIDE SEQUENCE [LARGE SCALE GENOMIC DNA]</scope>
    <source>
        <strain evidence="2 3">DSM 18031</strain>
    </source>
</reference>
<feature type="transmembrane region" description="Helical" evidence="1">
    <location>
        <begin position="60"/>
        <end position="83"/>
    </location>
</feature>
<evidence type="ECO:0000313" key="3">
    <source>
        <dbReference type="Proteomes" id="UP000318331"/>
    </source>
</evidence>
<dbReference type="EMBL" id="VFPN01000002">
    <property type="protein sequence ID" value="TQM63395.1"/>
    <property type="molecule type" value="Genomic_DNA"/>
</dbReference>
<dbReference type="RefSeq" id="WP_141917452.1">
    <property type="nucleotide sequence ID" value="NZ_BAAAYS010000011.1"/>
</dbReference>
<sequence>MTVTSYIFGIFTAVITLGVVIEMLRRNRLRERHAVWWLFGGALGLVIGIFPGSLEWAASVIGIEVPTNLVFFVSIALLVLVCIQHSSELTRLEDKTRILAEESALLAVRVRELETATGTGPGRLGPHLDGQDTTE</sequence>
<keyword evidence="1" id="KW-0472">Membrane</keyword>
<dbReference type="Pfam" id="PF10066">
    <property type="entry name" value="DUF2304"/>
    <property type="match status" value="1"/>
</dbReference>
<evidence type="ECO:0000256" key="1">
    <source>
        <dbReference type="SAM" id="Phobius"/>
    </source>
</evidence>
<dbReference type="OrthoDB" id="3577584at2"/>
<feature type="transmembrane region" description="Helical" evidence="1">
    <location>
        <begin position="36"/>
        <end position="54"/>
    </location>
</feature>
<evidence type="ECO:0000313" key="2">
    <source>
        <dbReference type="EMBL" id="TQM63395.1"/>
    </source>
</evidence>
<accession>A0A543HYS0</accession>
<name>A0A543HYS0_9MICO</name>
<evidence type="ECO:0008006" key="4">
    <source>
        <dbReference type="Google" id="ProtNLM"/>
    </source>
</evidence>
<dbReference type="Proteomes" id="UP000318331">
    <property type="component" value="Unassembled WGS sequence"/>
</dbReference>
<keyword evidence="3" id="KW-1185">Reference proteome</keyword>
<organism evidence="2 3">
    <name type="scientific">Klugiella xanthotipulae</name>
    <dbReference type="NCBI Taxonomy" id="244735"/>
    <lineage>
        <taxon>Bacteria</taxon>
        <taxon>Bacillati</taxon>
        <taxon>Actinomycetota</taxon>
        <taxon>Actinomycetes</taxon>
        <taxon>Micrococcales</taxon>
        <taxon>Microbacteriaceae</taxon>
        <taxon>Klugiella</taxon>
    </lineage>
</organism>
<keyword evidence="1" id="KW-1133">Transmembrane helix</keyword>
<protein>
    <recommendedName>
        <fullName evidence="4">DUF2304 domain-containing protein</fullName>
    </recommendedName>
</protein>
<gene>
    <name evidence="2" type="ORF">FB466_1657</name>
</gene>
<proteinExistence type="predicted"/>
<comment type="caution">
    <text evidence="2">The sequence shown here is derived from an EMBL/GenBank/DDBJ whole genome shotgun (WGS) entry which is preliminary data.</text>
</comment>
<dbReference type="AlphaFoldDB" id="A0A543HYS0"/>
<dbReference type="InterPro" id="IPR019277">
    <property type="entry name" value="DUF2304"/>
</dbReference>
<feature type="transmembrane region" description="Helical" evidence="1">
    <location>
        <begin position="6"/>
        <end position="24"/>
    </location>
</feature>